<sequence>SPFPVPIKAAVDASQVNCYGPGLQDGQVRAGQIAIFTVDTCNAGEAPLKATFTPKPDAEPSPCRIRAIQQGTGPQPTYRSGDLLPPGLYEVSYTAESPGLCQVAVEFNGKPISLPASGGQDEGLQTREPEDIGDVISKRTDSECIYSVLVRPASEPERVMVTGEGVKGPILASLPAAFTVDARDAGKGEVTFGLTDNSGCSLPVNVVSISESISNRTGQLINGHVGSERQLNAVNTQLLACSYQPFLVGRHTIHVMFAGKEVKCRTTTFVGWHTIYEGIDAQNVRRDAPENRGHFTGALRNIVKASI</sequence>
<dbReference type="Pfam" id="PF00630">
    <property type="entry name" value="Filamin"/>
    <property type="match status" value="2"/>
</dbReference>
<dbReference type="PROSITE" id="PS50194">
    <property type="entry name" value="FILAMIN_REPEAT"/>
    <property type="match status" value="2"/>
</dbReference>
<dbReference type="Gene3D" id="2.60.40.10">
    <property type="entry name" value="Immunoglobulins"/>
    <property type="match status" value="2"/>
</dbReference>
<proteinExistence type="inferred from homology"/>
<evidence type="ECO:0000256" key="3">
    <source>
        <dbReference type="PROSITE-ProRule" id="PRU00087"/>
    </source>
</evidence>
<feature type="repeat" description="Filamin" evidence="3">
    <location>
        <begin position="151"/>
        <end position="262"/>
    </location>
</feature>
<feature type="non-terminal residue" evidence="4">
    <location>
        <position position="1"/>
    </location>
</feature>
<dbReference type="GO" id="GO:0030036">
    <property type="term" value="P:actin cytoskeleton organization"/>
    <property type="evidence" value="ECO:0007669"/>
    <property type="project" value="InterPro"/>
</dbReference>
<comment type="caution">
    <text evidence="4">The sequence shown here is derived from an EMBL/GenBank/DDBJ whole genome shotgun (WGS) entry which is preliminary data.</text>
</comment>
<evidence type="ECO:0000256" key="2">
    <source>
        <dbReference type="ARBA" id="ARBA00022737"/>
    </source>
</evidence>
<dbReference type="InterPro" id="IPR001298">
    <property type="entry name" value="Filamin/ABP280_rpt"/>
</dbReference>
<gene>
    <name evidence="4" type="ORF">PXEA_LOCUS29475</name>
</gene>
<accession>A0A448XGL7</accession>
<protein>
    <submittedName>
        <fullName evidence="4">Uncharacterized protein</fullName>
    </submittedName>
</protein>
<keyword evidence="2" id="KW-0677">Repeat</keyword>
<organism evidence="4 5">
    <name type="scientific">Protopolystoma xenopodis</name>
    <dbReference type="NCBI Taxonomy" id="117903"/>
    <lineage>
        <taxon>Eukaryota</taxon>
        <taxon>Metazoa</taxon>
        <taxon>Spiralia</taxon>
        <taxon>Lophotrochozoa</taxon>
        <taxon>Platyhelminthes</taxon>
        <taxon>Monogenea</taxon>
        <taxon>Polyopisthocotylea</taxon>
        <taxon>Polystomatidea</taxon>
        <taxon>Polystomatidae</taxon>
        <taxon>Protopolystoma</taxon>
    </lineage>
</organism>
<dbReference type="Proteomes" id="UP000784294">
    <property type="component" value="Unassembled WGS sequence"/>
</dbReference>
<feature type="repeat" description="Filamin" evidence="3">
    <location>
        <begin position="8"/>
        <end position="112"/>
    </location>
</feature>
<dbReference type="InterPro" id="IPR044801">
    <property type="entry name" value="Filamin"/>
</dbReference>
<dbReference type="SUPFAM" id="SSF81296">
    <property type="entry name" value="E set domains"/>
    <property type="match status" value="2"/>
</dbReference>
<comment type="similarity">
    <text evidence="1">Belongs to the filamin family.</text>
</comment>
<dbReference type="EMBL" id="CAAALY010251245">
    <property type="protein sequence ID" value="VEL36035.1"/>
    <property type="molecule type" value="Genomic_DNA"/>
</dbReference>
<reference evidence="4" key="1">
    <citation type="submission" date="2018-11" db="EMBL/GenBank/DDBJ databases">
        <authorList>
            <consortium name="Pathogen Informatics"/>
        </authorList>
    </citation>
    <scope>NUCLEOTIDE SEQUENCE</scope>
</reference>
<name>A0A448XGL7_9PLAT</name>
<evidence type="ECO:0000313" key="4">
    <source>
        <dbReference type="EMBL" id="VEL36035.1"/>
    </source>
</evidence>
<evidence type="ECO:0000256" key="1">
    <source>
        <dbReference type="ARBA" id="ARBA00009238"/>
    </source>
</evidence>
<dbReference type="PANTHER" id="PTHR38537:SF8">
    <property type="entry name" value="FILAMIN-A"/>
    <property type="match status" value="1"/>
</dbReference>
<keyword evidence="5" id="KW-1185">Reference proteome</keyword>
<dbReference type="InterPro" id="IPR014756">
    <property type="entry name" value="Ig_E-set"/>
</dbReference>
<dbReference type="SMART" id="SM00557">
    <property type="entry name" value="IG_FLMN"/>
    <property type="match status" value="2"/>
</dbReference>
<dbReference type="GO" id="GO:0051015">
    <property type="term" value="F:actin filament binding"/>
    <property type="evidence" value="ECO:0007669"/>
    <property type="project" value="InterPro"/>
</dbReference>
<evidence type="ECO:0000313" key="5">
    <source>
        <dbReference type="Proteomes" id="UP000784294"/>
    </source>
</evidence>
<dbReference type="PANTHER" id="PTHR38537">
    <property type="entry name" value="JITTERBUG, ISOFORM N"/>
    <property type="match status" value="1"/>
</dbReference>
<dbReference type="OrthoDB" id="5334309at2759"/>
<dbReference type="InterPro" id="IPR017868">
    <property type="entry name" value="Filamin/ABP280_repeat-like"/>
</dbReference>
<dbReference type="InterPro" id="IPR013783">
    <property type="entry name" value="Ig-like_fold"/>
</dbReference>
<dbReference type="AlphaFoldDB" id="A0A448XGL7"/>